<sequence>MHGSTQSSHFAAKKFIKPMGGAMFPRKCRSDHTEIASSNAVICILLDIVVHLIYNYASDAGNDPQKSLNWIHDELQRALAETKFDTIQDQELKARTQIYVKETAQHILKESFQQAADLLEISAPNGFLSP</sequence>
<evidence type="ECO:0000313" key="2">
    <source>
        <dbReference type="Proteomes" id="UP000517759"/>
    </source>
</evidence>
<accession>A0A7W6APB1</accession>
<dbReference type="RefSeq" id="WP_183508994.1">
    <property type="nucleotide sequence ID" value="NZ_BSPG01000021.1"/>
</dbReference>
<dbReference type="Proteomes" id="UP000517759">
    <property type="component" value="Unassembled WGS sequence"/>
</dbReference>
<organism evidence="1 2">
    <name type="scientific">Methylobacterium brachythecii</name>
    <dbReference type="NCBI Taxonomy" id="1176177"/>
    <lineage>
        <taxon>Bacteria</taxon>
        <taxon>Pseudomonadati</taxon>
        <taxon>Pseudomonadota</taxon>
        <taxon>Alphaproteobacteria</taxon>
        <taxon>Hyphomicrobiales</taxon>
        <taxon>Methylobacteriaceae</taxon>
        <taxon>Methylobacterium</taxon>
    </lineage>
</organism>
<reference evidence="1 2" key="1">
    <citation type="submission" date="2020-08" db="EMBL/GenBank/DDBJ databases">
        <title>Genomic Encyclopedia of Type Strains, Phase IV (KMG-IV): sequencing the most valuable type-strain genomes for metagenomic binning, comparative biology and taxonomic classification.</title>
        <authorList>
            <person name="Goeker M."/>
        </authorList>
    </citation>
    <scope>NUCLEOTIDE SEQUENCE [LARGE SCALE GENOMIC DNA]</scope>
    <source>
        <strain evidence="1 2">DSM 24105</strain>
    </source>
</reference>
<dbReference type="AlphaFoldDB" id="A0A7W6APB1"/>
<evidence type="ECO:0000313" key="1">
    <source>
        <dbReference type="EMBL" id="MBB3904785.1"/>
    </source>
</evidence>
<gene>
    <name evidence="1" type="ORF">GGR33_004311</name>
</gene>
<proteinExistence type="predicted"/>
<comment type="caution">
    <text evidence="1">The sequence shown here is derived from an EMBL/GenBank/DDBJ whole genome shotgun (WGS) entry which is preliminary data.</text>
</comment>
<name>A0A7W6APB1_9HYPH</name>
<dbReference type="EMBL" id="JACIDN010000009">
    <property type="protein sequence ID" value="MBB3904785.1"/>
    <property type="molecule type" value="Genomic_DNA"/>
</dbReference>
<protein>
    <submittedName>
        <fullName evidence="1">Uncharacterized protein</fullName>
    </submittedName>
</protein>